<evidence type="ECO:0000259" key="1">
    <source>
        <dbReference type="PROSITE" id="PS51186"/>
    </source>
</evidence>
<dbReference type="PANTHER" id="PTHR43792">
    <property type="entry name" value="GNAT FAMILY, PUTATIVE (AFU_ORTHOLOGUE AFUA_3G00765)-RELATED-RELATED"/>
    <property type="match status" value="1"/>
</dbReference>
<protein>
    <submittedName>
        <fullName evidence="2">GNAT family N-acetyltransferase</fullName>
    </submittedName>
</protein>
<dbReference type="InterPro" id="IPR000182">
    <property type="entry name" value="GNAT_dom"/>
</dbReference>
<dbReference type="AlphaFoldDB" id="A0AA46P3K0"/>
<accession>A0AA46P3K0</accession>
<dbReference type="RefSeq" id="WP_258750023.1">
    <property type="nucleotide sequence ID" value="NZ_CP107027.1"/>
</dbReference>
<dbReference type="InterPro" id="IPR051531">
    <property type="entry name" value="N-acetyltransferase"/>
</dbReference>
<organism evidence="2 3">
    <name type="scientific">Cytobacillus firmus</name>
    <name type="common">Bacillus firmus</name>
    <dbReference type="NCBI Taxonomy" id="1399"/>
    <lineage>
        <taxon>Bacteria</taxon>
        <taxon>Bacillati</taxon>
        <taxon>Bacillota</taxon>
        <taxon>Bacilli</taxon>
        <taxon>Bacillales</taxon>
        <taxon>Bacillaceae</taxon>
        <taxon>Cytobacillus</taxon>
    </lineage>
</organism>
<evidence type="ECO:0000313" key="2">
    <source>
        <dbReference type="EMBL" id="UYG96737.1"/>
    </source>
</evidence>
<name>A0AA46P3K0_CYTFI</name>
<dbReference type="InterPro" id="IPR016181">
    <property type="entry name" value="Acyl_CoA_acyltransferase"/>
</dbReference>
<reference evidence="2" key="1">
    <citation type="submission" date="2022-10" db="EMBL/GenBank/DDBJ databases">
        <title>Mechanism of multi-heavy metal repair in Cytobacillus Firmus M7.</title>
        <authorList>
            <person name="Li X."/>
            <person name="Yu C."/>
        </authorList>
    </citation>
    <scope>NUCLEOTIDE SEQUENCE</scope>
    <source>
        <strain evidence="2">M7</strain>
    </source>
</reference>
<sequence length="154" mass="17671">MDLRLKPVTEKNFFEIINLKSEEEQEKKFQIFESFVGSNAFFIALASVNGWTCKGIYDSESLIGFATHGLDKKHGRYELVSLMLGHQFQGKGYGIPAIKLVIEEMKEKYGCHEIYLSVIKENEPAIRVYEKVGFEPTGEIFQAFHPEPVYRLTV</sequence>
<evidence type="ECO:0000313" key="3">
    <source>
        <dbReference type="Proteomes" id="UP001163104"/>
    </source>
</evidence>
<dbReference type="PROSITE" id="PS51186">
    <property type="entry name" value="GNAT"/>
    <property type="match status" value="1"/>
</dbReference>
<dbReference type="CDD" id="cd04301">
    <property type="entry name" value="NAT_SF"/>
    <property type="match status" value="1"/>
</dbReference>
<proteinExistence type="predicted"/>
<dbReference type="Pfam" id="PF00583">
    <property type="entry name" value="Acetyltransf_1"/>
    <property type="match status" value="1"/>
</dbReference>
<dbReference type="GO" id="GO:0016747">
    <property type="term" value="F:acyltransferase activity, transferring groups other than amino-acyl groups"/>
    <property type="evidence" value="ECO:0007669"/>
    <property type="project" value="InterPro"/>
</dbReference>
<dbReference type="Gene3D" id="3.40.630.30">
    <property type="match status" value="1"/>
</dbReference>
<dbReference type="Proteomes" id="UP001163104">
    <property type="component" value="Chromosome"/>
</dbReference>
<dbReference type="EMBL" id="CP107027">
    <property type="protein sequence ID" value="UYG96737.1"/>
    <property type="molecule type" value="Genomic_DNA"/>
</dbReference>
<dbReference type="SUPFAM" id="SSF55729">
    <property type="entry name" value="Acyl-CoA N-acyltransferases (Nat)"/>
    <property type="match status" value="1"/>
</dbReference>
<gene>
    <name evidence="2" type="ORF">OD459_06825</name>
</gene>
<feature type="domain" description="N-acetyltransferase" evidence="1">
    <location>
        <begin position="3"/>
        <end position="154"/>
    </location>
</feature>